<comment type="caution">
    <text evidence="1">The sequence shown here is derived from an EMBL/GenBank/DDBJ whole genome shotgun (WGS) entry which is preliminary data.</text>
</comment>
<dbReference type="EMBL" id="CASHSV030000198">
    <property type="protein sequence ID" value="CAJ2652003.1"/>
    <property type="molecule type" value="Genomic_DNA"/>
</dbReference>
<protein>
    <submittedName>
        <fullName evidence="1">Uncharacterized protein</fullName>
    </submittedName>
</protein>
<evidence type="ECO:0000313" key="1">
    <source>
        <dbReference type="EMBL" id="CAJ2652003.1"/>
    </source>
</evidence>
<sequence length="710" mass="79846">MKANTDRTKFCRYHKSHGHVTEDCVRLKDAIEILIQKGYARKYVQNDEQGQQQQQQQRREPQEVAMAIDVSEQENRGIVPQALAISAPEIPLPSPGSDEGALMRHFNAHLNGSWENFPKALVITGGGLNKITLGSVKRKFEELENVCSVTPVTVSKPEGDSDPLAFYKSEVPGGSPNYQIPLLVRARMANFDVHRILVDQGSSCDVMYSGLFKTLQLSEKNLVPYVATINGDIAAARRCFEAAAKNLSTVATPKKTEKKNPGVNTIGGSVDIDARLTKKEHQEEKQKDLTEAEKKIYRPIPDGDFELVPLGEDPLKGIKIGTGLPDLVKKQLIACLKDNAELFAWSAAEMPGIDPEVACHQLTLDPRASAVVQRRRKQSPEKAEAAEKAVKDLLEANFISEARYTTWLSNVVLVKKSNGKWRMCVDYTDLNRACPKDAYPLPNIDKLVDNSSGFKILSFMDAYSGYNQIKMAEIDKKKTTFMTESGNYYYNVMPFGLKNAGATYQRMMNKVFNNEIGDMLEVYMDDMIVKSEEEVDHTSHLKKVFDQARKYNMRFNPEKCTFGVKAGKFLGFYLTERGIEANPDKCRAFFEFPTPDSKKSIQSLNGMLTALSRFVAKSAQHALPLFKLLRKESAFEWTKECEDALQHLKRALSEPPVLTRPNEGENPIPLSRRSIGGHQCRSHKRNRARAKTCLFREQGFARTRTPIFTD</sequence>
<accession>A0ACB0K6T3</accession>
<organism evidence="1 2">
    <name type="scientific">Trifolium pratense</name>
    <name type="common">Red clover</name>
    <dbReference type="NCBI Taxonomy" id="57577"/>
    <lineage>
        <taxon>Eukaryota</taxon>
        <taxon>Viridiplantae</taxon>
        <taxon>Streptophyta</taxon>
        <taxon>Embryophyta</taxon>
        <taxon>Tracheophyta</taxon>
        <taxon>Spermatophyta</taxon>
        <taxon>Magnoliopsida</taxon>
        <taxon>eudicotyledons</taxon>
        <taxon>Gunneridae</taxon>
        <taxon>Pentapetalae</taxon>
        <taxon>rosids</taxon>
        <taxon>fabids</taxon>
        <taxon>Fabales</taxon>
        <taxon>Fabaceae</taxon>
        <taxon>Papilionoideae</taxon>
        <taxon>50 kb inversion clade</taxon>
        <taxon>NPAAA clade</taxon>
        <taxon>Hologalegina</taxon>
        <taxon>IRL clade</taxon>
        <taxon>Trifolieae</taxon>
        <taxon>Trifolium</taxon>
    </lineage>
</organism>
<proteinExistence type="predicted"/>
<evidence type="ECO:0000313" key="2">
    <source>
        <dbReference type="Proteomes" id="UP001177021"/>
    </source>
</evidence>
<reference evidence="1" key="1">
    <citation type="submission" date="2023-10" db="EMBL/GenBank/DDBJ databases">
        <authorList>
            <person name="Rodriguez Cubillos JULIANA M."/>
            <person name="De Vega J."/>
        </authorList>
    </citation>
    <scope>NUCLEOTIDE SEQUENCE</scope>
</reference>
<gene>
    <name evidence="1" type="ORF">MILVUS5_LOCUS19549</name>
</gene>
<keyword evidence="2" id="KW-1185">Reference proteome</keyword>
<name>A0ACB0K6T3_TRIPR</name>
<dbReference type="Proteomes" id="UP001177021">
    <property type="component" value="Unassembled WGS sequence"/>
</dbReference>